<keyword evidence="1" id="KW-1133">Transmembrane helix</keyword>
<accession>A0A1H9LHI5</accession>
<dbReference type="AlphaFoldDB" id="A0A1H9LHI5"/>
<feature type="transmembrane region" description="Helical" evidence="1">
    <location>
        <begin position="79"/>
        <end position="97"/>
    </location>
</feature>
<keyword evidence="1" id="KW-0472">Membrane</keyword>
<organism evidence="2 3">
    <name type="scientific">Granulicatella balaenopterae</name>
    <dbReference type="NCBI Taxonomy" id="137733"/>
    <lineage>
        <taxon>Bacteria</taxon>
        <taxon>Bacillati</taxon>
        <taxon>Bacillota</taxon>
        <taxon>Bacilli</taxon>
        <taxon>Lactobacillales</taxon>
        <taxon>Carnobacteriaceae</taxon>
        <taxon>Granulicatella</taxon>
    </lineage>
</organism>
<dbReference type="Proteomes" id="UP000198556">
    <property type="component" value="Unassembled WGS sequence"/>
</dbReference>
<protein>
    <recommendedName>
        <fullName evidence="4">CAAX protease self-immunity</fullName>
    </recommendedName>
</protein>
<evidence type="ECO:0000313" key="3">
    <source>
        <dbReference type="Proteomes" id="UP000198556"/>
    </source>
</evidence>
<keyword evidence="3" id="KW-1185">Reference proteome</keyword>
<evidence type="ECO:0000256" key="1">
    <source>
        <dbReference type="SAM" id="Phobius"/>
    </source>
</evidence>
<dbReference type="STRING" id="137733.SAMN05421767_11928"/>
<evidence type="ECO:0008006" key="4">
    <source>
        <dbReference type="Google" id="ProtNLM"/>
    </source>
</evidence>
<reference evidence="2 3" key="1">
    <citation type="submission" date="2016-10" db="EMBL/GenBank/DDBJ databases">
        <authorList>
            <person name="de Groot N.N."/>
        </authorList>
    </citation>
    <scope>NUCLEOTIDE SEQUENCE [LARGE SCALE GENOMIC DNA]</scope>
    <source>
        <strain evidence="2 3">DSM 15827</strain>
    </source>
</reference>
<name>A0A1H9LHI5_9LACT</name>
<gene>
    <name evidence="2" type="ORF">SAMN05421767_11928</name>
</gene>
<feature type="transmembrane region" description="Helical" evidence="1">
    <location>
        <begin position="166"/>
        <end position="196"/>
    </location>
</feature>
<dbReference type="EMBL" id="FOGF01000019">
    <property type="protein sequence ID" value="SER10854.1"/>
    <property type="molecule type" value="Genomic_DNA"/>
</dbReference>
<proteinExistence type="predicted"/>
<keyword evidence="1" id="KW-0812">Transmembrane</keyword>
<feature type="transmembrane region" description="Helical" evidence="1">
    <location>
        <begin position="7"/>
        <end position="28"/>
    </location>
</feature>
<dbReference type="RefSeq" id="WP_089746709.1">
    <property type="nucleotide sequence ID" value="NZ_FOGF01000019.1"/>
</dbReference>
<feature type="transmembrane region" description="Helical" evidence="1">
    <location>
        <begin position="131"/>
        <end position="154"/>
    </location>
</feature>
<sequence length="224" mass="25266">MKKNLNWWDIGILTIIMLGPTLCLSIIMFLHSGNEIVPSGDIVASDTIYSILIQLFQLIAALFYLRITKFDFSRWNYKVTIKTLLLALAIFFGLGIVSDGIHMLTNGITETIENTPQVTLASFMTQVSPMYVAYTILNGFYTEFFYLGICSAVSDDCHMCSYLYGIVIRILVHLHTASFMIAFTSVIIGTVYYIIYKKNGENLFPLATSHTLANIFGFSLLRFL</sequence>
<feature type="transmembrane region" description="Helical" evidence="1">
    <location>
        <begin position="48"/>
        <end position="67"/>
    </location>
</feature>
<evidence type="ECO:0000313" key="2">
    <source>
        <dbReference type="EMBL" id="SER10854.1"/>
    </source>
</evidence>